<accession>A0A6U3B6V0</accession>
<organism evidence="3">
    <name type="scientific">Entomoneis paludosa</name>
    <dbReference type="NCBI Taxonomy" id="265537"/>
    <lineage>
        <taxon>Eukaryota</taxon>
        <taxon>Sar</taxon>
        <taxon>Stramenopiles</taxon>
        <taxon>Ochrophyta</taxon>
        <taxon>Bacillariophyta</taxon>
        <taxon>Bacillariophyceae</taxon>
        <taxon>Bacillariophycidae</taxon>
        <taxon>Entomoneidaceae</taxon>
        <taxon>Entomoneis</taxon>
    </lineage>
</organism>
<dbReference type="EMBL" id="HBHT01021464">
    <property type="protein sequence ID" value="CAD9971093.1"/>
    <property type="molecule type" value="Transcribed_RNA"/>
</dbReference>
<sequence>MWGRFRCCRGWSLLTTTATTKGNGLLAQQIPRMAMSRPLLPRRFVESRSFANGWASLEQGENDSSASPQNSSTIPQPIVGYHLDEEGHWVAELACGHAQHVRHDPPWMERPWVLTEKGRNSFLGYKLSCKHCGTKQETP</sequence>
<reference evidence="3" key="1">
    <citation type="submission" date="2021-01" db="EMBL/GenBank/DDBJ databases">
        <authorList>
            <person name="Corre E."/>
            <person name="Pelletier E."/>
            <person name="Niang G."/>
            <person name="Scheremetjew M."/>
            <person name="Finn R."/>
            <person name="Kale V."/>
            <person name="Holt S."/>
            <person name="Cochrane G."/>
            <person name="Meng A."/>
            <person name="Brown T."/>
            <person name="Cohen L."/>
        </authorList>
    </citation>
    <scope>NUCLEOTIDE SEQUENCE</scope>
    <source>
        <strain evidence="3">CCMP125</strain>
    </source>
</reference>
<evidence type="ECO:0008006" key="4">
    <source>
        <dbReference type="Google" id="ProtNLM"/>
    </source>
</evidence>
<feature type="compositionally biased region" description="Polar residues" evidence="1">
    <location>
        <begin position="62"/>
        <end position="75"/>
    </location>
</feature>
<dbReference type="InterPro" id="IPR021948">
    <property type="entry name" value="DUF3565"/>
</dbReference>
<evidence type="ECO:0000313" key="2">
    <source>
        <dbReference type="EMBL" id="CAD9971093.1"/>
    </source>
</evidence>
<proteinExistence type="predicted"/>
<name>A0A6U3B6V0_9STRA</name>
<protein>
    <recommendedName>
        <fullName evidence="4">DUF3565 domain-containing protein</fullName>
    </recommendedName>
</protein>
<feature type="region of interest" description="Disordered" evidence="1">
    <location>
        <begin position="56"/>
        <end position="77"/>
    </location>
</feature>
<evidence type="ECO:0000256" key="1">
    <source>
        <dbReference type="SAM" id="MobiDB-lite"/>
    </source>
</evidence>
<dbReference type="AlphaFoldDB" id="A0A6U3B6V0"/>
<dbReference type="Pfam" id="PF12088">
    <property type="entry name" value="DUF3565"/>
    <property type="match status" value="1"/>
</dbReference>
<gene>
    <name evidence="2" type="ORF">APAL1065_LOCUS14398</name>
    <name evidence="3" type="ORF">APAL1065_LOCUS14399</name>
</gene>
<evidence type="ECO:0000313" key="3">
    <source>
        <dbReference type="EMBL" id="CAD9971095.1"/>
    </source>
</evidence>
<dbReference type="EMBL" id="HBHT01021465">
    <property type="protein sequence ID" value="CAD9971095.1"/>
    <property type="molecule type" value="Transcribed_RNA"/>
</dbReference>